<comment type="caution">
    <text evidence="2">The sequence shown here is derived from an EMBL/GenBank/DDBJ whole genome shotgun (WGS) entry which is preliminary data.</text>
</comment>
<evidence type="ECO:0000313" key="2">
    <source>
        <dbReference type="EMBL" id="THD19609.1"/>
    </source>
</evidence>
<dbReference type="InterPro" id="IPR029064">
    <property type="entry name" value="Ribosomal_eL30-like_sf"/>
</dbReference>
<dbReference type="AlphaFoldDB" id="A0A4E0QWV2"/>
<feature type="region of interest" description="Disordered" evidence="1">
    <location>
        <begin position="84"/>
        <end position="178"/>
    </location>
</feature>
<dbReference type="Gene3D" id="3.30.1330.30">
    <property type="match status" value="1"/>
</dbReference>
<accession>A0A4E0QWV2</accession>
<feature type="compositionally biased region" description="Low complexity" evidence="1">
    <location>
        <begin position="164"/>
        <end position="176"/>
    </location>
</feature>
<keyword evidence="3" id="KW-1185">Reference proteome</keyword>
<dbReference type="Proteomes" id="UP000230066">
    <property type="component" value="Unassembled WGS sequence"/>
</dbReference>
<evidence type="ECO:0000256" key="1">
    <source>
        <dbReference type="SAM" id="MobiDB-lite"/>
    </source>
</evidence>
<gene>
    <name evidence="2" type="ORF">D915_009319</name>
</gene>
<feature type="compositionally biased region" description="Polar residues" evidence="1">
    <location>
        <begin position="100"/>
        <end position="109"/>
    </location>
</feature>
<organism evidence="2 3">
    <name type="scientific">Fasciola hepatica</name>
    <name type="common">Liver fluke</name>
    <dbReference type="NCBI Taxonomy" id="6192"/>
    <lineage>
        <taxon>Eukaryota</taxon>
        <taxon>Metazoa</taxon>
        <taxon>Spiralia</taxon>
        <taxon>Lophotrochozoa</taxon>
        <taxon>Platyhelminthes</taxon>
        <taxon>Trematoda</taxon>
        <taxon>Digenea</taxon>
        <taxon>Plagiorchiida</taxon>
        <taxon>Echinostomata</taxon>
        <taxon>Echinostomatoidea</taxon>
        <taxon>Fasciolidae</taxon>
        <taxon>Fasciola</taxon>
    </lineage>
</organism>
<proteinExistence type="predicted"/>
<feature type="compositionally biased region" description="Basic residues" evidence="1">
    <location>
        <begin position="233"/>
        <end position="242"/>
    </location>
</feature>
<reference evidence="2" key="1">
    <citation type="submission" date="2019-03" db="EMBL/GenBank/DDBJ databases">
        <title>Improved annotation for the trematode Fasciola hepatica.</title>
        <authorList>
            <person name="Choi Y.-J."/>
            <person name="Martin J."/>
            <person name="Mitreva M."/>
        </authorList>
    </citation>
    <scope>NUCLEOTIDE SEQUENCE [LARGE SCALE GENOMIC DNA]</scope>
</reference>
<evidence type="ECO:0000313" key="3">
    <source>
        <dbReference type="Proteomes" id="UP000230066"/>
    </source>
</evidence>
<feature type="compositionally biased region" description="Basic residues" evidence="1">
    <location>
        <begin position="145"/>
        <end position="156"/>
    </location>
</feature>
<sequence length="377" mass="42056">MNEDGNVNLFPRGSHSTTVSATFRSFVSVLLSKATGPPSLISHHSANGFNNFRTSSLNRETARHGTKNLSSGYYPFTPAAVSRANSHRCRPSSEVKDEQTVSQNNSATKTPVPLPTNGTQSHPNQRRPKDLTQSEKAPVDSVPKSKPKRTKRKKSAKFNTSWYSSEPSPETSFSSTGTAPRRFGQVAVFPLEDLLSPCANNEDNVRDSAVTTRLQPINENKVQKTKKSLENPKRKRPSRVKKTILNERLRRSVSAPGHLNLSQTDKQKPMVPSPESPTNTEEQVNKAVQGIRKSFLSKDQERKVAEFIQKLSTFQDNGHARYARAPFHQRRTKRLVCGLREVVKHLKLKHLSFLFLARDLEGDATNKCYSLKGSAVS</sequence>
<dbReference type="EMBL" id="JXXN02005997">
    <property type="protein sequence ID" value="THD19609.1"/>
    <property type="molecule type" value="Genomic_DNA"/>
</dbReference>
<protein>
    <submittedName>
        <fullName evidence="2">Uncharacterized protein</fullName>
    </submittedName>
</protein>
<name>A0A4E0QWV2_FASHE</name>
<feature type="region of interest" description="Disordered" evidence="1">
    <location>
        <begin position="210"/>
        <end position="283"/>
    </location>
</feature>
<feature type="compositionally biased region" description="Polar residues" evidence="1">
    <location>
        <begin position="210"/>
        <end position="220"/>
    </location>
</feature>